<reference evidence="1 2" key="1">
    <citation type="submission" date="2021-02" db="EMBL/GenBank/DDBJ databases">
        <title>Actinophytocola xerophila sp. nov., isolated from soil of cotton cropping field.</title>
        <authorList>
            <person name="Huang R."/>
            <person name="Chen X."/>
            <person name="Ge X."/>
            <person name="Liu W."/>
        </authorList>
    </citation>
    <scope>NUCLEOTIDE SEQUENCE [LARGE SCALE GENOMIC DNA]</scope>
    <source>
        <strain evidence="1 2">S1-96</strain>
    </source>
</reference>
<evidence type="ECO:0000313" key="1">
    <source>
        <dbReference type="EMBL" id="MCT2586442.1"/>
    </source>
</evidence>
<proteinExistence type="predicted"/>
<dbReference type="EMBL" id="JAFFZE010000019">
    <property type="protein sequence ID" value="MCT2586442.1"/>
    <property type="molecule type" value="Genomic_DNA"/>
</dbReference>
<sequence length="48" mass="5521">MNIAAKIRARRVEARNRRAVNHAIANATTPAMRDEIVLMAQRQHMLPR</sequence>
<name>A0ABT2JEZ4_9PSEU</name>
<organism evidence="1 2">
    <name type="scientific">Actinophytocola gossypii</name>
    <dbReference type="NCBI Taxonomy" id="2812003"/>
    <lineage>
        <taxon>Bacteria</taxon>
        <taxon>Bacillati</taxon>
        <taxon>Actinomycetota</taxon>
        <taxon>Actinomycetes</taxon>
        <taxon>Pseudonocardiales</taxon>
        <taxon>Pseudonocardiaceae</taxon>
    </lineage>
</organism>
<gene>
    <name evidence="1" type="ORF">JT362_25290</name>
</gene>
<dbReference type="RefSeq" id="WP_260194272.1">
    <property type="nucleotide sequence ID" value="NZ_JAFFZE010000019.1"/>
</dbReference>
<evidence type="ECO:0000313" key="2">
    <source>
        <dbReference type="Proteomes" id="UP001156441"/>
    </source>
</evidence>
<accession>A0ABT2JEZ4</accession>
<keyword evidence="2" id="KW-1185">Reference proteome</keyword>
<protein>
    <submittedName>
        <fullName evidence="1">Uncharacterized protein</fullName>
    </submittedName>
</protein>
<comment type="caution">
    <text evidence="1">The sequence shown here is derived from an EMBL/GenBank/DDBJ whole genome shotgun (WGS) entry which is preliminary data.</text>
</comment>
<dbReference type="Proteomes" id="UP001156441">
    <property type="component" value="Unassembled WGS sequence"/>
</dbReference>